<dbReference type="OrthoDB" id="5982228at2759"/>
<feature type="transmembrane region" description="Helical" evidence="7">
    <location>
        <begin position="324"/>
        <end position="344"/>
    </location>
</feature>
<dbReference type="PANTHER" id="PTHR43243:SF4">
    <property type="entry name" value="CATIONIC AMINO ACID TRANSPORTER 4"/>
    <property type="match status" value="1"/>
</dbReference>
<feature type="non-terminal residue" evidence="9">
    <location>
        <position position="377"/>
    </location>
</feature>
<feature type="transmembrane region" description="Helical" evidence="7">
    <location>
        <begin position="94"/>
        <end position="114"/>
    </location>
</feature>
<feature type="transmembrane region" description="Helical" evidence="7">
    <location>
        <begin position="150"/>
        <end position="178"/>
    </location>
</feature>
<evidence type="ECO:0000256" key="7">
    <source>
        <dbReference type="SAM" id="Phobius"/>
    </source>
</evidence>
<evidence type="ECO:0000256" key="5">
    <source>
        <dbReference type="ARBA" id="ARBA00023136"/>
    </source>
</evidence>
<feature type="domain" description="Amino acid permease/ SLC12A" evidence="8">
    <location>
        <begin position="66"/>
        <end position="271"/>
    </location>
</feature>
<accession>A0A9N9F574</accession>
<feature type="compositionally biased region" description="Basic and acidic residues" evidence="6">
    <location>
        <begin position="367"/>
        <end position="377"/>
    </location>
</feature>
<reference evidence="9" key="1">
    <citation type="submission" date="2021-06" db="EMBL/GenBank/DDBJ databases">
        <authorList>
            <person name="Kallberg Y."/>
            <person name="Tangrot J."/>
            <person name="Rosling A."/>
        </authorList>
    </citation>
    <scope>NUCLEOTIDE SEQUENCE</scope>
    <source>
        <strain evidence="9">IN212</strain>
    </source>
</reference>
<keyword evidence="4 7" id="KW-1133">Transmembrane helix</keyword>
<evidence type="ECO:0000256" key="2">
    <source>
        <dbReference type="ARBA" id="ARBA00022448"/>
    </source>
</evidence>
<dbReference type="AlphaFoldDB" id="A0A9N9F574"/>
<proteinExistence type="predicted"/>
<evidence type="ECO:0000256" key="6">
    <source>
        <dbReference type="SAM" id="MobiDB-lite"/>
    </source>
</evidence>
<keyword evidence="10" id="KW-1185">Reference proteome</keyword>
<feature type="transmembrane region" description="Helical" evidence="7">
    <location>
        <begin position="230"/>
        <end position="255"/>
    </location>
</feature>
<dbReference type="GO" id="GO:0005886">
    <property type="term" value="C:plasma membrane"/>
    <property type="evidence" value="ECO:0007669"/>
    <property type="project" value="TreeGrafter"/>
</dbReference>
<dbReference type="Proteomes" id="UP000789396">
    <property type="component" value="Unassembled WGS sequence"/>
</dbReference>
<keyword evidence="5 7" id="KW-0472">Membrane</keyword>
<evidence type="ECO:0000313" key="9">
    <source>
        <dbReference type="EMBL" id="CAG8511390.1"/>
    </source>
</evidence>
<name>A0A9N9F574_9GLOM</name>
<dbReference type="EMBL" id="CAJVPZ010002366">
    <property type="protein sequence ID" value="CAG8511390.1"/>
    <property type="molecule type" value="Genomic_DNA"/>
</dbReference>
<comment type="subcellular location">
    <subcellularLocation>
        <location evidence="1">Membrane</location>
        <topology evidence="1">Multi-pass membrane protein</topology>
    </subcellularLocation>
</comment>
<dbReference type="PANTHER" id="PTHR43243">
    <property type="entry name" value="INNER MEMBRANE TRANSPORTER YGJI-RELATED"/>
    <property type="match status" value="1"/>
</dbReference>
<evidence type="ECO:0000313" key="10">
    <source>
        <dbReference type="Proteomes" id="UP000789396"/>
    </source>
</evidence>
<feature type="transmembrane region" description="Helical" evidence="7">
    <location>
        <begin position="126"/>
        <end position="144"/>
    </location>
</feature>
<evidence type="ECO:0000256" key="4">
    <source>
        <dbReference type="ARBA" id="ARBA00022989"/>
    </source>
</evidence>
<dbReference type="Gene3D" id="1.20.1740.10">
    <property type="entry name" value="Amino acid/polyamine transporter I"/>
    <property type="match status" value="1"/>
</dbReference>
<protein>
    <submittedName>
        <fullName evidence="9">7950_t:CDS:1</fullName>
    </submittedName>
</protein>
<dbReference type="GO" id="GO:0015171">
    <property type="term" value="F:amino acid transmembrane transporter activity"/>
    <property type="evidence" value="ECO:0007669"/>
    <property type="project" value="TreeGrafter"/>
</dbReference>
<dbReference type="InterPro" id="IPR004841">
    <property type="entry name" value="AA-permease/SLC12A_dom"/>
</dbReference>
<comment type="caution">
    <text evidence="9">The sequence shown here is derived from an EMBL/GenBank/DDBJ whole genome shotgun (WGS) entry which is preliminary data.</text>
</comment>
<gene>
    <name evidence="9" type="ORF">RFULGI_LOCUS2913</name>
</gene>
<keyword evidence="2" id="KW-0813">Transport</keyword>
<sequence length="377" mass="40235">MSDTSDTSNAGPKWNYEFITSGAPRQPNEGAFKYNLRKLFTVKSWESLEQDQRMSELRKELNVFELIMIGLGSIIGTGIFVLTGQVAATKAGPAVVISFLLAGLAASFAALSYSELASMIPMSGSSYTYTYTTMGELIAWIIGWDLTLEYLVGAATVSVAYFNVPAFTIVVLLTTLLVLGVKESARVNAIVVSVKVVVIILFVIAAGSYIKPENYQPFVPPNEGTFSRFGVTGILAGTSVVFFAFIGFDSISTIAQESRNAQRDMPIAIMGTSYKKLDSAAPIAVAVSETGMKWLGIIVDLGAVCAAALFPIDVLAELTSVVPGGPFLIPLTGAALTLLILATASPATNNQQSIDKEQGMEMMPTNEVREQSEDAET</sequence>
<feature type="transmembrane region" description="Helical" evidence="7">
    <location>
        <begin position="294"/>
        <end position="312"/>
    </location>
</feature>
<feature type="transmembrane region" description="Helical" evidence="7">
    <location>
        <begin position="63"/>
        <end position="88"/>
    </location>
</feature>
<evidence type="ECO:0000259" key="8">
    <source>
        <dbReference type="Pfam" id="PF00324"/>
    </source>
</evidence>
<feature type="transmembrane region" description="Helical" evidence="7">
    <location>
        <begin position="190"/>
        <end position="210"/>
    </location>
</feature>
<dbReference type="Pfam" id="PF00324">
    <property type="entry name" value="AA_permease"/>
    <property type="match status" value="1"/>
</dbReference>
<evidence type="ECO:0000256" key="1">
    <source>
        <dbReference type="ARBA" id="ARBA00004141"/>
    </source>
</evidence>
<feature type="region of interest" description="Disordered" evidence="6">
    <location>
        <begin position="350"/>
        <end position="377"/>
    </location>
</feature>
<organism evidence="9 10">
    <name type="scientific">Racocetra fulgida</name>
    <dbReference type="NCBI Taxonomy" id="60492"/>
    <lineage>
        <taxon>Eukaryota</taxon>
        <taxon>Fungi</taxon>
        <taxon>Fungi incertae sedis</taxon>
        <taxon>Mucoromycota</taxon>
        <taxon>Glomeromycotina</taxon>
        <taxon>Glomeromycetes</taxon>
        <taxon>Diversisporales</taxon>
        <taxon>Gigasporaceae</taxon>
        <taxon>Racocetra</taxon>
    </lineage>
</organism>
<keyword evidence="3 7" id="KW-0812">Transmembrane</keyword>
<evidence type="ECO:0000256" key="3">
    <source>
        <dbReference type="ARBA" id="ARBA00022692"/>
    </source>
</evidence>